<feature type="binding site" evidence="9">
    <location>
        <position position="97"/>
    </location>
    <ligand>
        <name>Zn(2+)</name>
        <dbReference type="ChEBI" id="CHEBI:29105"/>
        <label>1</label>
    </ligand>
</feature>
<evidence type="ECO:0000256" key="2">
    <source>
        <dbReference type="ARBA" id="ARBA00022670"/>
    </source>
</evidence>
<dbReference type="AlphaFoldDB" id="A0A1C3H482"/>
<evidence type="ECO:0000256" key="3">
    <source>
        <dbReference type="ARBA" id="ARBA00022723"/>
    </source>
</evidence>
<dbReference type="InterPro" id="IPR002933">
    <property type="entry name" value="Peptidase_M20"/>
</dbReference>
<dbReference type="GO" id="GO:0045148">
    <property type="term" value="F:tripeptide aminopeptidase activity"/>
    <property type="evidence" value="ECO:0007669"/>
    <property type="project" value="UniProtKB-UniRule"/>
</dbReference>
<dbReference type="InterPro" id="IPR011650">
    <property type="entry name" value="Peptidase_M20_dimer"/>
</dbReference>
<dbReference type="EC" id="3.4.11.4" evidence="7"/>
<organism evidence="11 12">
    <name type="scientific">Cardiobacterium hominis</name>
    <dbReference type="NCBI Taxonomy" id="2718"/>
    <lineage>
        <taxon>Bacteria</taxon>
        <taxon>Pseudomonadati</taxon>
        <taxon>Pseudomonadota</taxon>
        <taxon>Gammaproteobacteria</taxon>
        <taxon>Cardiobacteriales</taxon>
        <taxon>Cardiobacteriaceae</taxon>
        <taxon>Cardiobacterium</taxon>
    </lineage>
</organism>
<dbReference type="NCBIfam" id="TIGR01882">
    <property type="entry name" value="peptidase-T"/>
    <property type="match status" value="1"/>
</dbReference>
<dbReference type="Gene3D" id="3.40.630.10">
    <property type="entry name" value="Zn peptidases"/>
    <property type="match status" value="1"/>
</dbReference>
<evidence type="ECO:0000256" key="4">
    <source>
        <dbReference type="ARBA" id="ARBA00022801"/>
    </source>
</evidence>
<comment type="similarity">
    <text evidence="1">Belongs to the peptidase M20B family.</text>
</comment>
<gene>
    <name evidence="11" type="ORF">CHUV0807_1121</name>
</gene>
<dbReference type="Pfam" id="PF07687">
    <property type="entry name" value="M20_dimer"/>
    <property type="match status" value="1"/>
</dbReference>
<evidence type="ECO:0000259" key="10">
    <source>
        <dbReference type="Pfam" id="PF07687"/>
    </source>
</evidence>
<evidence type="ECO:0000313" key="11">
    <source>
        <dbReference type="EMBL" id="SAM63492.1"/>
    </source>
</evidence>
<feature type="binding site" evidence="9">
    <location>
        <position position="194"/>
    </location>
    <ligand>
        <name>Zn(2+)</name>
        <dbReference type="ChEBI" id="CHEBI:29105"/>
        <label>2</label>
    </ligand>
</feature>
<protein>
    <recommendedName>
        <fullName evidence="7">Peptidase T</fullName>
        <ecNumber evidence="7">3.4.11.4</ecNumber>
    </recommendedName>
</protein>
<evidence type="ECO:0000256" key="8">
    <source>
        <dbReference type="PIRSR" id="PIRSR037215-1"/>
    </source>
</evidence>
<dbReference type="Pfam" id="PF01546">
    <property type="entry name" value="Peptidase_M20"/>
    <property type="match status" value="1"/>
</dbReference>
<dbReference type="GO" id="GO:0006508">
    <property type="term" value="P:proteolysis"/>
    <property type="evidence" value="ECO:0007669"/>
    <property type="project" value="UniProtKB-UniRule"/>
</dbReference>
<evidence type="ECO:0000313" key="12">
    <source>
        <dbReference type="Proteomes" id="UP000190837"/>
    </source>
</evidence>
<dbReference type="EMBL" id="FKLO01000043">
    <property type="protein sequence ID" value="SAM63492.1"/>
    <property type="molecule type" value="Genomic_DNA"/>
</dbReference>
<dbReference type="InterPro" id="IPR010161">
    <property type="entry name" value="Peptidase_M20B"/>
</dbReference>
<feature type="active site" evidence="8">
    <location>
        <position position="99"/>
    </location>
</feature>
<evidence type="ECO:0000256" key="5">
    <source>
        <dbReference type="ARBA" id="ARBA00022833"/>
    </source>
</evidence>
<keyword evidence="5 9" id="KW-0862">Zinc</keyword>
<feature type="active site" description="Proton acceptor" evidence="8">
    <location>
        <position position="193"/>
    </location>
</feature>
<evidence type="ECO:0000256" key="1">
    <source>
        <dbReference type="ARBA" id="ARBA00009692"/>
    </source>
</evidence>
<dbReference type="NCBIfam" id="NF003976">
    <property type="entry name" value="PRK05469.1"/>
    <property type="match status" value="1"/>
</dbReference>
<feature type="binding site" evidence="9">
    <location>
        <position position="159"/>
    </location>
    <ligand>
        <name>Zn(2+)</name>
        <dbReference type="ChEBI" id="CHEBI:29105"/>
        <label>1</label>
    </ligand>
</feature>
<evidence type="ECO:0000256" key="9">
    <source>
        <dbReference type="PIRSR" id="PIRSR037215-2"/>
    </source>
</evidence>
<dbReference type="SUPFAM" id="SSF53187">
    <property type="entry name" value="Zn-dependent exopeptidases"/>
    <property type="match status" value="1"/>
</dbReference>
<keyword evidence="4 11" id="KW-0378">Hydrolase</keyword>
<dbReference type="PANTHER" id="PTHR42994:SF1">
    <property type="entry name" value="PEPTIDASE T"/>
    <property type="match status" value="1"/>
</dbReference>
<evidence type="ECO:0000256" key="7">
    <source>
        <dbReference type="NCBIfam" id="TIGR01882"/>
    </source>
</evidence>
<dbReference type="CDD" id="cd03892">
    <property type="entry name" value="M20_peptT"/>
    <property type="match status" value="1"/>
</dbReference>
<dbReference type="SUPFAM" id="SSF55031">
    <property type="entry name" value="Bacterial exopeptidase dimerisation domain"/>
    <property type="match status" value="1"/>
</dbReference>
<keyword evidence="3 9" id="KW-0479">Metal-binding</keyword>
<dbReference type="InterPro" id="IPR036264">
    <property type="entry name" value="Bact_exopeptidase_dim_dom"/>
</dbReference>
<keyword evidence="6" id="KW-0482">Metalloprotease</keyword>
<reference evidence="12" key="1">
    <citation type="submission" date="2016-04" db="EMBL/GenBank/DDBJ databases">
        <authorList>
            <person name="Tagini F."/>
        </authorList>
    </citation>
    <scope>NUCLEOTIDE SEQUENCE [LARGE SCALE GENOMIC DNA]</scope>
    <source>
        <strain evidence="12">CHUV0807</strain>
    </source>
</reference>
<name>A0A1C3H482_9GAMM</name>
<feature type="domain" description="Peptidase M20 dimerisation" evidence="10">
    <location>
        <begin position="225"/>
        <end position="320"/>
    </location>
</feature>
<evidence type="ECO:0000256" key="6">
    <source>
        <dbReference type="ARBA" id="ARBA00023049"/>
    </source>
</evidence>
<feature type="binding site" evidence="9">
    <location>
        <position position="159"/>
    </location>
    <ligand>
        <name>Zn(2+)</name>
        <dbReference type="ChEBI" id="CHEBI:29105"/>
        <label>2</label>
    </ligand>
</feature>
<feature type="binding site" evidence="9">
    <location>
        <position position="216"/>
    </location>
    <ligand>
        <name>Zn(2+)</name>
        <dbReference type="ChEBI" id="CHEBI:29105"/>
        <label>1</label>
    </ligand>
</feature>
<dbReference type="GO" id="GO:0008270">
    <property type="term" value="F:zinc ion binding"/>
    <property type="evidence" value="ECO:0007669"/>
    <property type="project" value="InterPro"/>
</dbReference>
<comment type="cofactor">
    <cofactor evidence="9">
        <name>Zn(2+)</name>
        <dbReference type="ChEBI" id="CHEBI:29105"/>
    </cofactor>
    <text evidence="9">Binds 2 Zn(2+) ions per subunit.</text>
</comment>
<dbReference type="NCBIfam" id="NF009920">
    <property type="entry name" value="PRK13381.1"/>
    <property type="match status" value="1"/>
</dbReference>
<dbReference type="GO" id="GO:0006518">
    <property type="term" value="P:peptide metabolic process"/>
    <property type="evidence" value="ECO:0007669"/>
    <property type="project" value="InterPro"/>
</dbReference>
<dbReference type="GO" id="GO:0008237">
    <property type="term" value="F:metallopeptidase activity"/>
    <property type="evidence" value="ECO:0007669"/>
    <property type="project" value="UniProtKB-KW"/>
</dbReference>
<sequence length="431" mass="46926">MIAAVISLHNEVFIMAISLKEPLLARLLRYVKIHTTSDAKSDTVPSTPQQWDLLHLLRDELTAMGLADVTLDDKGYLFATLPATTDRAVPVLGLLAHVDTAPDFNGQDVKPQVVENYDGGTIVLAGSGATLSPQEFPSLVKLRGHTLVTTDGTTLLGADDKSGIAIILSAIEYLQAHPEIAHGKIRIAFTPDEEIGRGPHHFDVAAFGADVAYTLDGSALGELQYENFNADEATVTLYGRSVHAGTAKDVMINGWARACEFQSRLPAHKTPETSSGREGFIFLRKIEGSLEACRLLYALRSFTREELAAWGKMLTDTMSAMQRDYGEGCGKVEIHEHYRNMRERVEPHRYLIDIAESVMRAQGITPVIEPIRGGTDGARLSFMGLPTPNLFTGGENFHGPLEFISLDVMEQAANVVIGIAQAFVERAEASA</sequence>
<dbReference type="InterPro" id="IPR001261">
    <property type="entry name" value="ArgE/DapE_CS"/>
</dbReference>
<dbReference type="Gene3D" id="3.30.70.360">
    <property type="match status" value="1"/>
</dbReference>
<keyword evidence="2" id="KW-0645">Protease</keyword>
<dbReference type="Proteomes" id="UP000190837">
    <property type="component" value="Unassembled WGS sequence"/>
</dbReference>
<keyword evidence="11" id="KW-0031">Aminopeptidase</keyword>
<accession>A0A1C3H482</accession>
<dbReference type="PROSITE" id="PS00759">
    <property type="entry name" value="ARGE_DAPE_CPG2_2"/>
    <property type="match status" value="1"/>
</dbReference>
<dbReference type="PIRSF" id="PIRSF037215">
    <property type="entry name" value="Peptidase_M20B"/>
    <property type="match status" value="1"/>
</dbReference>
<dbReference type="PANTHER" id="PTHR42994">
    <property type="entry name" value="PEPTIDASE T"/>
    <property type="match status" value="1"/>
</dbReference>
<feature type="binding site" evidence="9">
    <location>
        <position position="398"/>
    </location>
    <ligand>
        <name>Zn(2+)</name>
        <dbReference type="ChEBI" id="CHEBI:29105"/>
        <label>2</label>
    </ligand>
</feature>
<proteinExistence type="inferred from homology"/>
<dbReference type="PROSITE" id="PS00758">
    <property type="entry name" value="ARGE_DAPE_CPG2_1"/>
    <property type="match status" value="1"/>
</dbReference>